<dbReference type="EMBL" id="LT629765">
    <property type="protein sequence ID" value="SDR77058.1"/>
    <property type="molecule type" value="Genomic_DNA"/>
</dbReference>
<gene>
    <name evidence="5" type="primary">dut</name>
    <name evidence="7" type="ORF">SAMN04488539_0309</name>
</gene>
<dbReference type="PANTHER" id="PTHR11241:SF0">
    <property type="entry name" value="DEOXYURIDINE 5'-TRIPHOSPHATE NUCLEOTIDOHYDROLASE"/>
    <property type="match status" value="1"/>
</dbReference>
<dbReference type="RefSeq" id="WP_019193329.1">
    <property type="nucleotide sequence ID" value="NZ_LT629765.1"/>
</dbReference>
<evidence type="ECO:0000313" key="7">
    <source>
        <dbReference type="EMBL" id="SDR77058.1"/>
    </source>
</evidence>
<keyword evidence="5" id="KW-0460">Magnesium</keyword>
<evidence type="ECO:0000259" key="6">
    <source>
        <dbReference type="Pfam" id="PF00692"/>
    </source>
</evidence>
<dbReference type="GO" id="GO:0000287">
    <property type="term" value="F:magnesium ion binding"/>
    <property type="evidence" value="ECO:0007669"/>
    <property type="project" value="UniProtKB-UniRule"/>
</dbReference>
<dbReference type="OrthoDB" id="9809956at2"/>
<dbReference type="EC" id="3.6.1.23" evidence="5"/>
<comment type="pathway">
    <text evidence="5">Pyrimidine metabolism; dUMP biosynthesis; dUMP from dCTP (dUTP route): step 2/2.</text>
</comment>
<comment type="function">
    <text evidence="5">This enzyme is involved in nucleotide metabolism: it produces dUMP, the immediate precursor of thymidine nucleotides and it decreases the intracellular concentration of dUTP so that uracil cannot be incorporated into DNA.</text>
</comment>
<dbReference type="GO" id="GO:0004170">
    <property type="term" value="F:dUTP diphosphatase activity"/>
    <property type="evidence" value="ECO:0007669"/>
    <property type="project" value="UniProtKB-UniRule"/>
</dbReference>
<evidence type="ECO:0000256" key="4">
    <source>
        <dbReference type="ARBA" id="ARBA00047686"/>
    </source>
</evidence>
<evidence type="ECO:0000256" key="3">
    <source>
        <dbReference type="ARBA" id="ARBA00023080"/>
    </source>
</evidence>
<organism evidence="7 8">
    <name type="scientific">Corynebacterium timonense</name>
    <dbReference type="NCBI Taxonomy" id="441500"/>
    <lineage>
        <taxon>Bacteria</taxon>
        <taxon>Bacillati</taxon>
        <taxon>Actinomycetota</taxon>
        <taxon>Actinomycetes</taxon>
        <taxon>Mycobacteriales</taxon>
        <taxon>Corynebacteriaceae</taxon>
        <taxon>Corynebacterium</taxon>
    </lineage>
</organism>
<comment type="similarity">
    <text evidence="1 5">Belongs to the dUTPase family.</text>
</comment>
<protein>
    <recommendedName>
        <fullName evidence="5">Deoxyuridine 5'-triphosphate nucleotidohydrolase</fullName>
        <shortName evidence="5">dUTPase</shortName>
        <ecNumber evidence="5">3.6.1.23</ecNumber>
    </recommendedName>
    <alternativeName>
        <fullName evidence="5">dUTP pyrophosphatase</fullName>
    </alternativeName>
</protein>
<evidence type="ECO:0000256" key="1">
    <source>
        <dbReference type="ARBA" id="ARBA00006581"/>
    </source>
</evidence>
<evidence type="ECO:0000256" key="2">
    <source>
        <dbReference type="ARBA" id="ARBA00022801"/>
    </source>
</evidence>
<dbReference type="GO" id="GO:0006226">
    <property type="term" value="P:dUMP biosynthetic process"/>
    <property type="evidence" value="ECO:0007669"/>
    <property type="project" value="UniProtKB-UniRule"/>
</dbReference>
<accession>A0A1H1LR47</accession>
<feature type="binding site" evidence="5">
    <location>
        <begin position="62"/>
        <end position="64"/>
    </location>
    <ligand>
        <name>substrate</name>
    </ligand>
</feature>
<reference evidence="7 8" key="1">
    <citation type="submission" date="2016-10" db="EMBL/GenBank/DDBJ databases">
        <authorList>
            <person name="de Groot N.N."/>
        </authorList>
    </citation>
    <scope>NUCLEOTIDE SEQUENCE [LARGE SCALE GENOMIC DNA]</scope>
    <source>
        <strain evidence="7 8">DSM 45434</strain>
    </source>
</reference>
<dbReference type="NCBIfam" id="TIGR00576">
    <property type="entry name" value="dut"/>
    <property type="match status" value="1"/>
</dbReference>
<dbReference type="NCBIfam" id="NF001862">
    <property type="entry name" value="PRK00601.1"/>
    <property type="match status" value="1"/>
</dbReference>
<dbReference type="UniPathway" id="UPA00610">
    <property type="reaction ID" value="UER00666"/>
</dbReference>
<dbReference type="STRING" id="1203190.GCA_000312345_00460"/>
<comment type="cofactor">
    <cofactor evidence="5">
        <name>Mg(2+)</name>
        <dbReference type="ChEBI" id="CHEBI:18420"/>
    </cofactor>
</comment>
<proteinExistence type="inferred from homology"/>
<keyword evidence="3 5" id="KW-0546">Nucleotide metabolism</keyword>
<dbReference type="InterPro" id="IPR033704">
    <property type="entry name" value="dUTPase_trimeric"/>
</dbReference>
<feature type="domain" description="dUTPase-like" evidence="6">
    <location>
        <begin position="12"/>
        <end position="141"/>
    </location>
</feature>
<dbReference type="HAMAP" id="MF_00116">
    <property type="entry name" value="dUTPase_bact"/>
    <property type="match status" value="1"/>
</dbReference>
<dbReference type="InterPro" id="IPR029054">
    <property type="entry name" value="dUTPase-like"/>
</dbReference>
<keyword evidence="8" id="KW-1185">Reference proteome</keyword>
<feature type="binding site" evidence="5">
    <location>
        <position position="75"/>
    </location>
    <ligand>
        <name>substrate</name>
    </ligand>
</feature>
<evidence type="ECO:0000256" key="5">
    <source>
        <dbReference type="HAMAP-Rule" id="MF_00116"/>
    </source>
</evidence>
<dbReference type="GO" id="GO:0046081">
    <property type="term" value="P:dUTP catabolic process"/>
    <property type="evidence" value="ECO:0007669"/>
    <property type="project" value="InterPro"/>
</dbReference>
<dbReference type="eggNOG" id="COG0756">
    <property type="taxonomic scope" value="Bacteria"/>
</dbReference>
<dbReference type="CDD" id="cd07557">
    <property type="entry name" value="trimeric_dUTPase"/>
    <property type="match status" value="1"/>
</dbReference>
<feature type="binding site" evidence="5">
    <location>
        <begin position="79"/>
        <end position="81"/>
    </location>
    <ligand>
        <name>substrate</name>
    </ligand>
</feature>
<dbReference type="InterPro" id="IPR036157">
    <property type="entry name" value="dUTPase-like_sf"/>
</dbReference>
<name>A0A1H1LR47_9CORY</name>
<dbReference type="SUPFAM" id="SSF51283">
    <property type="entry name" value="dUTPase-like"/>
    <property type="match status" value="1"/>
</dbReference>
<evidence type="ECO:0000313" key="8">
    <source>
        <dbReference type="Proteomes" id="UP000182237"/>
    </source>
</evidence>
<keyword evidence="5" id="KW-0479">Metal-binding</keyword>
<comment type="catalytic activity">
    <reaction evidence="4 5">
        <text>dUTP + H2O = dUMP + diphosphate + H(+)</text>
        <dbReference type="Rhea" id="RHEA:10248"/>
        <dbReference type="ChEBI" id="CHEBI:15377"/>
        <dbReference type="ChEBI" id="CHEBI:15378"/>
        <dbReference type="ChEBI" id="CHEBI:33019"/>
        <dbReference type="ChEBI" id="CHEBI:61555"/>
        <dbReference type="ChEBI" id="CHEBI:246422"/>
        <dbReference type="EC" id="3.6.1.23"/>
    </reaction>
</comment>
<dbReference type="Pfam" id="PF00692">
    <property type="entry name" value="dUTPase"/>
    <property type="match status" value="1"/>
</dbReference>
<dbReference type="Gene3D" id="2.70.40.10">
    <property type="match status" value="1"/>
</dbReference>
<keyword evidence="2 5" id="KW-0378">Hydrolase</keyword>
<dbReference type="InterPro" id="IPR008181">
    <property type="entry name" value="dUTPase"/>
</dbReference>
<dbReference type="AlphaFoldDB" id="A0A1H1LR47"/>
<comment type="caution">
    <text evidence="5">Lacks conserved residue(s) required for the propagation of feature annotation.</text>
</comment>
<dbReference type="PANTHER" id="PTHR11241">
    <property type="entry name" value="DEOXYURIDINE 5'-TRIPHOSPHATE NUCLEOTIDOHYDROLASE"/>
    <property type="match status" value="1"/>
</dbReference>
<sequence>MNINCQLLSPHAKSPARQHDGDAGADLSAVGDTIIRPGERALVGTGLAIHIPYGFVGLIHPRSGLAAKHGVTVLNSPGTIDHGYTGEVKVLLHNTGRENVIITQGDRIAQLVVQAVELPTFTTVATTPATARGAAGFGSTGAA</sequence>
<dbReference type="Proteomes" id="UP000182237">
    <property type="component" value="Chromosome I"/>
</dbReference>